<evidence type="ECO:0000259" key="1">
    <source>
        <dbReference type="Pfam" id="PF00117"/>
    </source>
</evidence>
<gene>
    <name evidence="2" type="ORF">NO357_17795</name>
</gene>
<keyword evidence="2" id="KW-0315">Glutamine amidotransferase</keyword>
<protein>
    <submittedName>
        <fullName evidence="2">Type 1 glutamine amidotransferase</fullName>
    </submittedName>
</protein>
<name>A0AAE4B570_9RHOB</name>
<reference evidence="2" key="2">
    <citation type="submission" date="2023-02" db="EMBL/GenBank/DDBJ databases">
        <title>'Rhodoalgimonas zhirmunskyi' gen. nov., isolated from a red alga.</title>
        <authorList>
            <person name="Nedashkovskaya O.I."/>
            <person name="Otstavnykh N.Y."/>
            <person name="Bystritskaya E.P."/>
            <person name="Balabanova L.A."/>
            <person name="Isaeva M.P."/>
        </authorList>
    </citation>
    <scope>NUCLEOTIDE SEQUENCE</scope>
    <source>
        <strain evidence="2">KCTC 52189</strain>
    </source>
</reference>
<proteinExistence type="predicted"/>
<dbReference type="Proteomes" id="UP001226762">
    <property type="component" value="Unassembled WGS sequence"/>
</dbReference>
<dbReference type="PRINTS" id="PR00099">
    <property type="entry name" value="CPSGATASE"/>
</dbReference>
<sequence>MRIAILMSNTDESDFAQAHPKDGEKWRARLMPLCPDCEFPVYSVKDGHFPEHVSGYDGVIVTGSPASVHDLDPWLPRLFSLIREAFEAGVPLFGACFGHQAIALALGGAVSNNPGGWVFGTIQTEVTAPAPWMDGGPVRQYAAHIEQVTRLPRGATVTMANAGCPVGGFVIGRKVFTTQYHPEMNSEFIAALIEELADQKPPEVIAAARASLSERADNAKFARWIMEFFRQEAG</sequence>
<dbReference type="InterPro" id="IPR029062">
    <property type="entry name" value="Class_I_gatase-like"/>
</dbReference>
<comment type="caution">
    <text evidence="2">The sequence shown here is derived from an EMBL/GenBank/DDBJ whole genome shotgun (WGS) entry which is preliminary data.</text>
</comment>
<evidence type="ECO:0000313" key="2">
    <source>
        <dbReference type="EMBL" id="MDQ2091758.1"/>
    </source>
</evidence>
<dbReference type="PROSITE" id="PS51273">
    <property type="entry name" value="GATASE_TYPE_1"/>
    <property type="match status" value="1"/>
</dbReference>
<dbReference type="AlphaFoldDB" id="A0AAE4B570"/>
<dbReference type="InterPro" id="IPR044992">
    <property type="entry name" value="ChyE-like"/>
</dbReference>
<dbReference type="RefSeq" id="WP_306737057.1">
    <property type="nucleotide sequence ID" value="NZ_JANHAX010000006.1"/>
</dbReference>
<reference evidence="2" key="1">
    <citation type="submission" date="2022-07" db="EMBL/GenBank/DDBJ databases">
        <authorList>
            <person name="Otstavnykh N."/>
            <person name="Isaeva M."/>
            <person name="Bystritskaya E."/>
        </authorList>
    </citation>
    <scope>NUCLEOTIDE SEQUENCE</scope>
    <source>
        <strain evidence="2">KCTC 52189</strain>
    </source>
</reference>
<dbReference type="PANTHER" id="PTHR42695">
    <property type="entry name" value="GLUTAMINE AMIDOTRANSFERASE YLR126C-RELATED"/>
    <property type="match status" value="1"/>
</dbReference>
<keyword evidence="3" id="KW-1185">Reference proteome</keyword>
<dbReference type="CDD" id="cd01741">
    <property type="entry name" value="GATase1_1"/>
    <property type="match status" value="1"/>
</dbReference>
<dbReference type="PANTHER" id="PTHR42695:SF5">
    <property type="entry name" value="GLUTAMINE AMIDOTRANSFERASE YLR126C-RELATED"/>
    <property type="match status" value="1"/>
</dbReference>
<dbReference type="EMBL" id="JANHAX010000006">
    <property type="protein sequence ID" value="MDQ2091758.1"/>
    <property type="molecule type" value="Genomic_DNA"/>
</dbReference>
<dbReference type="SUPFAM" id="SSF52317">
    <property type="entry name" value="Class I glutamine amidotransferase-like"/>
    <property type="match status" value="1"/>
</dbReference>
<dbReference type="GO" id="GO:0005829">
    <property type="term" value="C:cytosol"/>
    <property type="evidence" value="ECO:0007669"/>
    <property type="project" value="TreeGrafter"/>
</dbReference>
<evidence type="ECO:0000313" key="3">
    <source>
        <dbReference type="Proteomes" id="UP001226762"/>
    </source>
</evidence>
<dbReference type="Gene3D" id="3.40.50.880">
    <property type="match status" value="1"/>
</dbReference>
<organism evidence="2 3">
    <name type="scientific">Marimonas arenosa</name>
    <dbReference type="NCBI Taxonomy" id="1795305"/>
    <lineage>
        <taxon>Bacteria</taxon>
        <taxon>Pseudomonadati</taxon>
        <taxon>Pseudomonadota</taxon>
        <taxon>Alphaproteobacteria</taxon>
        <taxon>Rhodobacterales</taxon>
        <taxon>Paracoccaceae</taxon>
        <taxon>Marimonas</taxon>
    </lineage>
</organism>
<dbReference type="InterPro" id="IPR017926">
    <property type="entry name" value="GATASE"/>
</dbReference>
<feature type="domain" description="Glutamine amidotransferase" evidence="1">
    <location>
        <begin position="53"/>
        <end position="186"/>
    </location>
</feature>
<dbReference type="Pfam" id="PF00117">
    <property type="entry name" value="GATase"/>
    <property type="match status" value="1"/>
</dbReference>
<accession>A0AAE4B570</accession>